<gene>
    <name evidence="2" type="ORF">TWF506_005048</name>
</gene>
<comment type="caution">
    <text evidence="2">The sequence shown here is derived from an EMBL/GenBank/DDBJ whole genome shotgun (WGS) entry which is preliminary data.</text>
</comment>
<protein>
    <submittedName>
        <fullName evidence="2">Uncharacterized protein</fullName>
    </submittedName>
</protein>
<name>A0AAN8RVS0_9PEZI</name>
<organism evidence="2 3">
    <name type="scientific">Arthrobotrys conoides</name>
    <dbReference type="NCBI Taxonomy" id="74498"/>
    <lineage>
        <taxon>Eukaryota</taxon>
        <taxon>Fungi</taxon>
        <taxon>Dikarya</taxon>
        <taxon>Ascomycota</taxon>
        <taxon>Pezizomycotina</taxon>
        <taxon>Orbiliomycetes</taxon>
        <taxon>Orbiliales</taxon>
        <taxon>Orbiliaceae</taxon>
        <taxon>Arthrobotrys</taxon>
    </lineage>
</organism>
<reference evidence="2 3" key="1">
    <citation type="submission" date="2019-10" db="EMBL/GenBank/DDBJ databases">
        <authorList>
            <person name="Palmer J.M."/>
        </authorList>
    </citation>
    <scope>NUCLEOTIDE SEQUENCE [LARGE SCALE GENOMIC DNA]</scope>
    <source>
        <strain evidence="2 3">TWF506</strain>
    </source>
</reference>
<evidence type="ECO:0000256" key="1">
    <source>
        <dbReference type="SAM" id="MobiDB-lite"/>
    </source>
</evidence>
<evidence type="ECO:0000313" key="3">
    <source>
        <dbReference type="Proteomes" id="UP001307849"/>
    </source>
</evidence>
<dbReference type="Proteomes" id="UP001307849">
    <property type="component" value="Unassembled WGS sequence"/>
</dbReference>
<accession>A0AAN8RVS0</accession>
<sequence>MPNYPVVRDDTNTGALRMDDAEKGFFFVGPELGKRGSANEVGIDQNAADLPDLDAGEGHREEEAVNGNGWYRTETCGSWTGVY</sequence>
<proteinExistence type="predicted"/>
<dbReference type="AlphaFoldDB" id="A0AAN8RVS0"/>
<feature type="region of interest" description="Disordered" evidence="1">
    <location>
        <begin position="37"/>
        <end position="62"/>
    </location>
</feature>
<keyword evidence="3" id="KW-1185">Reference proteome</keyword>
<evidence type="ECO:0000313" key="2">
    <source>
        <dbReference type="EMBL" id="KAK6517870.1"/>
    </source>
</evidence>
<dbReference type="EMBL" id="JAVHJM010000002">
    <property type="protein sequence ID" value="KAK6517870.1"/>
    <property type="molecule type" value="Genomic_DNA"/>
</dbReference>